<dbReference type="eggNOG" id="ENOG502QQB8">
    <property type="taxonomic scope" value="Eukaryota"/>
</dbReference>
<dbReference type="InterPro" id="IPR018289">
    <property type="entry name" value="MULE_transposase_dom"/>
</dbReference>
<organism evidence="3 5">
    <name type="scientific">Medicago truncatula</name>
    <name type="common">Barrel medic</name>
    <name type="synonym">Medicago tribuloides</name>
    <dbReference type="NCBI Taxonomy" id="3880"/>
    <lineage>
        <taxon>Eukaryota</taxon>
        <taxon>Viridiplantae</taxon>
        <taxon>Streptophyta</taxon>
        <taxon>Embryophyta</taxon>
        <taxon>Tracheophyta</taxon>
        <taxon>Spermatophyta</taxon>
        <taxon>Magnoliopsida</taxon>
        <taxon>eudicotyledons</taxon>
        <taxon>Gunneridae</taxon>
        <taxon>Pentapetalae</taxon>
        <taxon>rosids</taxon>
        <taxon>fabids</taxon>
        <taxon>Fabales</taxon>
        <taxon>Fabaceae</taxon>
        <taxon>Papilionoideae</taxon>
        <taxon>50 kb inversion clade</taxon>
        <taxon>NPAAA clade</taxon>
        <taxon>Hologalegina</taxon>
        <taxon>IRL clade</taxon>
        <taxon>Trifolieae</taxon>
        <taxon>Medicago</taxon>
    </lineage>
</organism>
<sequence length="502" mass="57351">MVWSSNLAIKGVLTSSFSTECKDAHDFGNAKSENPPPPPPKLEISLGGSKAEDAPPPIPPIVPPPVVAVYIDQRKHFTTKHKFATWNDLLEWVGEKARKLGFSTVIGKSDNGGNGRSVVVTSICERGGSYTEYKRKSRRYLLTGGEWSLKVGDGKRNHDITDVLKGHKTVGRLNPNERVHLEEMVDSNVPSRQMLTNLKKRNRTTSTTIKHVYNASYRYRRSIRGTRNDMQHLLKSLVDNGYIYHYRKYPDSEVVSDVFWAHPDSIKLFNTFSTVLVLDSTYKTNKYRLPLLEFIGNTSTMKTFSTAFAYMMSERQDNVYWALERCHVPGDCHCGFQAVAFLRYLIVDDHTLVWYNLYKELIGVENARYRTMINNDRRYKEILGVLSYAGIGNVPWDKWMTMPDMSFLIAQKCNQPIVVLSTGLGPSATYFPLCGPSPPPSISPLMCLTYVNDNHFMALDLKDGCLIPPTCNLWRRHHQDDADNWPDRYVSRMVDYNELNQW</sequence>
<accession>G7JXN3</accession>
<dbReference type="PANTHER" id="PTHR31569">
    <property type="entry name" value="SWIM-TYPE DOMAIN-CONTAINING PROTEIN"/>
    <property type="match status" value="1"/>
</dbReference>
<name>G7JXN3_MEDTR</name>
<dbReference type="Pfam" id="PF10551">
    <property type="entry name" value="MULE"/>
    <property type="match status" value="1"/>
</dbReference>
<evidence type="ECO:0000259" key="2">
    <source>
        <dbReference type="Pfam" id="PF10551"/>
    </source>
</evidence>
<keyword evidence="5" id="KW-1185">Reference proteome</keyword>
<dbReference type="AlphaFoldDB" id="G7JXN3"/>
<evidence type="ECO:0000313" key="3">
    <source>
        <dbReference type="EMBL" id="AES96018.1"/>
    </source>
</evidence>
<dbReference type="Proteomes" id="UP000002051">
    <property type="component" value="Chromosome 5"/>
</dbReference>
<evidence type="ECO:0000313" key="5">
    <source>
        <dbReference type="Proteomes" id="UP000002051"/>
    </source>
</evidence>
<proteinExistence type="predicted"/>
<protein>
    <recommendedName>
        <fullName evidence="2">MULE transposase domain-containing protein</fullName>
    </recommendedName>
</protein>
<feature type="domain" description="MULE transposase" evidence="2">
    <location>
        <begin position="275"/>
        <end position="325"/>
    </location>
</feature>
<dbReference type="PaxDb" id="3880-AES96018"/>
<gene>
    <name evidence="3" type="ordered locus">MTR_5g032220</name>
</gene>
<dbReference type="EnsemblPlants" id="AES96018">
    <property type="protein sequence ID" value="AES96018"/>
    <property type="gene ID" value="MTR_5g032220"/>
</dbReference>
<evidence type="ECO:0000313" key="4">
    <source>
        <dbReference type="EnsemblPlants" id="AES96018"/>
    </source>
</evidence>
<reference evidence="3 5" key="2">
    <citation type="journal article" date="2014" name="BMC Genomics">
        <title>An improved genome release (version Mt4.0) for the model legume Medicago truncatula.</title>
        <authorList>
            <person name="Tang H."/>
            <person name="Krishnakumar V."/>
            <person name="Bidwell S."/>
            <person name="Rosen B."/>
            <person name="Chan A."/>
            <person name="Zhou S."/>
            <person name="Gentzbittel L."/>
            <person name="Childs K.L."/>
            <person name="Yandell M."/>
            <person name="Gundlach H."/>
            <person name="Mayer K.F."/>
            <person name="Schwartz D.C."/>
            <person name="Town C.D."/>
        </authorList>
    </citation>
    <scope>GENOME REANNOTATION</scope>
    <source>
        <strain evidence="4 5">cv. Jemalong A17</strain>
    </source>
</reference>
<dbReference type="InterPro" id="IPR052579">
    <property type="entry name" value="Zinc_finger_SWIM"/>
</dbReference>
<dbReference type="OMA" id="WHINMND"/>
<dbReference type="STRING" id="3880.G7JXN3"/>
<dbReference type="EMBL" id="CM001221">
    <property type="protein sequence ID" value="AES96018.1"/>
    <property type="molecule type" value="Genomic_DNA"/>
</dbReference>
<feature type="region of interest" description="Disordered" evidence="1">
    <location>
        <begin position="24"/>
        <end position="57"/>
    </location>
</feature>
<evidence type="ECO:0000256" key="1">
    <source>
        <dbReference type="SAM" id="MobiDB-lite"/>
    </source>
</evidence>
<reference evidence="3 5" key="1">
    <citation type="journal article" date="2011" name="Nature">
        <title>The Medicago genome provides insight into the evolution of rhizobial symbioses.</title>
        <authorList>
            <person name="Young N.D."/>
            <person name="Debelle F."/>
            <person name="Oldroyd G.E."/>
            <person name="Geurts R."/>
            <person name="Cannon S.B."/>
            <person name="Udvardi M.K."/>
            <person name="Benedito V.A."/>
            <person name="Mayer K.F."/>
            <person name="Gouzy J."/>
            <person name="Schoof H."/>
            <person name="Van de Peer Y."/>
            <person name="Proost S."/>
            <person name="Cook D.R."/>
            <person name="Meyers B.C."/>
            <person name="Spannagl M."/>
            <person name="Cheung F."/>
            <person name="De Mita S."/>
            <person name="Krishnakumar V."/>
            <person name="Gundlach H."/>
            <person name="Zhou S."/>
            <person name="Mudge J."/>
            <person name="Bharti A.K."/>
            <person name="Murray J.D."/>
            <person name="Naoumkina M.A."/>
            <person name="Rosen B."/>
            <person name="Silverstein K.A."/>
            <person name="Tang H."/>
            <person name="Rombauts S."/>
            <person name="Zhao P.X."/>
            <person name="Zhou P."/>
            <person name="Barbe V."/>
            <person name="Bardou P."/>
            <person name="Bechner M."/>
            <person name="Bellec A."/>
            <person name="Berger A."/>
            <person name="Berges H."/>
            <person name="Bidwell S."/>
            <person name="Bisseling T."/>
            <person name="Choisne N."/>
            <person name="Couloux A."/>
            <person name="Denny R."/>
            <person name="Deshpande S."/>
            <person name="Dai X."/>
            <person name="Doyle J.J."/>
            <person name="Dudez A.M."/>
            <person name="Farmer A.D."/>
            <person name="Fouteau S."/>
            <person name="Franken C."/>
            <person name="Gibelin C."/>
            <person name="Gish J."/>
            <person name="Goldstein S."/>
            <person name="Gonzalez A.J."/>
            <person name="Green P.J."/>
            <person name="Hallab A."/>
            <person name="Hartog M."/>
            <person name="Hua A."/>
            <person name="Humphray S.J."/>
            <person name="Jeong D.H."/>
            <person name="Jing Y."/>
            <person name="Jocker A."/>
            <person name="Kenton S.M."/>
            <person name="Kim D.J."/>
            <person name="Klee K."/>
            <person name="Lai H."/>
            <person name="Lang C."/>
            <person name="Lin S."/>
            <person name="Macmil S.L."/>
            <person name="Magdelenat G."/>
            <person name="Matthews L."/>
            <person name="McCorrison J."/>
            <person name="Monaghan E.L."/>
            <person name="Mun J.H."/>
            <person name="Najar F.Z."/>
            <person name="Nicholson C."/>
            <person name="Noirot C."/>
            <person name="O'Bleness M."/>
            <person name="Paule C.R."/>
            <person name="Poulain J."/>
            <person name="Prion F."/>
            <person name="Qin B."/>
            <person name="Qu C."/>
            <person name="Retzel E.F."/>
            <person name="Riddle C."/>
            <person name="Sallet E."/>
            <person name="Samain S."/>
            <person name="Samson N."/>
            <person name="Sanders I."/>
            <person name="Saurat O."/>
            <person name="Scarpelli C."/>
            <person name="Schiex T."/>
            <person name="Segurens B."/>
            <person name="Severin A.J."/>
            <person name="Sherrier D.J."/>
            <person name="Shi R."/>
            <person name="Sims S."/>
            <person name="Singer S.R."/>
            <person name="Sinharoy S."/>
            <person name="Sterck L."/>
            <person name="Viollet A."/>
            <person name="Wang B.B."/>
            <person name="Wang K."/>
            <person name="Wang M."/>
            <person name="Wang X."/>
            <person name="Warfsmann J."/>
            <person name="Weissenbach J."/>
            <person name="White D.D."/>
            <person name="White J.D."/>
            <person name="Wiley G.B."/>
            <person name="Wincker P."/>
            <person name="Xing Y."/>
            <person name="Yang L."/>
            <person name="Yao Z."/>
            <person name="Ying F."/>
            <person name="Zhai J."/>
            <person name="Zhou L."/>
            <person name="Zuber A."/>
            <person name="Denarie J."/>
            <person name="Dixon R.A."/>
            <person name="May G.D."/>
            <person name="Schwartz D.C."/>
            <person name="Rogers J."/>
            <person name="Quetier F."/>
            <person name="Town C.D."/>
            <person name="Roe B.A."/>
        </authorList>
    </citation>
    <scope>NUCLEOTIDE SEQUENCE [LARGE SCALE GENOMIC DNA]</scope>
    <source>
        <strain evidence="3">A17</strain>
        <strain evidence="4 5">cv. Jemalong A17</strain>
    </source>
</reference>
<dbReference type="HOGENOM" id="CLU_543354_0_0_1"/>
<dbReference type="PANTHER" id="PTHR31569:SF4">
    <property type="entry name" value="SWIM-TYPE DOMAIN-CONTAINING PROTEIN"/>
    <property type="match status" value="1"/>
</dbReference>
<reference evidence="4" key="3">
    <citation type="submission" date="2015-04" db="UniProtKB">
        <authorList>
            <consortium name="EnsemblPlants"/>
        </authorList>
    </citation>
    <scope>IDENTIFICATION</scope>
    <source>
        <strain evidence="4">cv. Jemalong A17</strain>
    </source>
</reference>